<evidence type="ECO:0000313" key="2">
    <source>
        <dbReference type="EMBL" id="QHQ33824.1"/>
    </source>
</evidence>
<sequence>MTAESPRKHLQIVFKCELTDVAGANVHLLLQEVQARCRRNGLTGFIMAGGNVLVSVLEGGADQVIGALDEVARDRRHKGVTVLRESTVSGHRFVNFGVGRMDAPDQPNAGGQNCLEFAEKLARKLQHVS</sequence>
<dbReference type="GO" id="GO:0009882">
    <property type="term" value="F:blue light photoreceptor activity"/>
    <property type="evidence" value="ECO:0007669"/>
    <property type="project" value="InterPro"/>
</dbReference>
<dbReference type="Pfam" id="PF04940">
    <property type="entry name" value="BLUF"/>
    <property type="match status" value="1"/>
</dbReference>
<dbReference type="AlphaFoldDB" id="A0A6P1ST25"/>
<feature type="domain" description="BLUF" evidence="1">
    <location>
        <begin position="7"/>
        <end position="99"/>
    </location>
</feature>
<dbReference type="PROSITE" id="PS50925">
    <property type="entry name" value="BLUF"/>
    <property type="match status" value="1"/>
</dbReference>
<accession>A0A6P1ST25</accession>
<keyword evidence="3" id="KW-1185">Reference proteome</keyword>
<dbReference type="SMART" id="SM01034">
    <property type="entry name" value="BLUF"/>
    <property type="match status" value="1"/>
</dbReference>
<dbReference type="GO" id="GO:0071949">
    <property type="term" value="F:FAD binding"/>
    <property type="evidence" value="ECO:0007669"/>
    <property type="project" value="InterPro"/>
</dbReference>
<dbReference type="InterPro" id="IPR036046">
    <property type="entry name" value="Acylphosphatase-like_dom_sf"/>
</dbReference>
<dbReference type="EMBL" id="CP046620">
    <property type="protein sequence ID" value="QHQ33824.1"/>
    <property type="molecule type" value="Genomic_DNA"/>
</dbReference>
<evidence type="ECO:0000259" key="1">
    <source>
        <dbReference type="PROSITE" id="PS50925"/>
    </source>
</evidence>
<gene>
    <name evidence="2" type="ORF">GO499_00835</name>
</gene>
<dbReference type="Proteomes" id="UP000464495">
    <property type="component" value="Chromosome"/>
</dbReference>
<evidence type="ECO:0000313" key="3">
    <source>
        <dbReference type="Proteomes" id="UP000464495"/>
    </source>
</evidence>
<protein>
    <recommendedName>
        <fullName evidence="1">BLUF domain-containing protein</fullName>
    </recommendedName>
</protein>
<name>A0A6P1ST25_9RHOB</name>
<organism evidence="2 3">
    <name type="scientific">Algicella marina</name>
    <dbReference type="NCBI Taxonomy" id="2683284"/>
    <lineage>
        <taxon>Bacteria</taxon>
        <taxon>Pseudomonadati</taxon>
        <taxon>Pseudomonadota</taxon>
        <taxon>Alphaproteobacteria</taxon>
        <taxon>Rhodobacterales</taxon>
        <taxon>Paracoccaceae</taxon>
        <taxon>Algicella</taxon>
    </lineage>
</organism>
<dbReference type="KEGG" id="amaq:GO499_00835"/>
<reference evidence="2 3" key="1">
    <citation type="submission" date="2019-12" db="EMBL/GenBank/DDBJ databases">
        <title>Complete genome sequence of Algicella marina strain 9Alg 56(T) isolated from the red alga Tichocarpus crinitus.</title>
        <authorList>
            <person name="Kim S.-G."/>
            <person name="Nedashkovskaya O.I."/>
        </authorList>
    </citation>
    <scope>NUCLEOTIDE SEQUENCE [LARGE SCALE GENOMIC DNA]</scope>
    <source>
        <strain evidence="2 3">9Alg 56</strain>
    </source>
</reference>
<proteinExistence type="predicted"/>
<dbReference type="Gene3D" id="3.30.70.100">
    <property type="match status" value="1"/>
</dbReference>
<dbReference type="InterPro" id="IPR007024">
    <property type="entry name" value="BLUF_domain"/>
</dbReference>
<dbReference type="SUPFAM" id="SSF54975">
    <property type="entry name" value="Acylphosphatase/BLUF domain-like"/>
    <property type="match status" value="1"/>
</dbReference>